<name>E9HFL5_DAPPU</name>
<feature type="compositionally biased region" description="Basic and acidic residues" evidence="1">
    <location>
        <begin position="49"/>
        <end position="60"/>
    </location>
</feature>
<proteinExistence type="predicted"/>
<keyword evidence="3" id="KW-1185">Reference proteome</keyword>
<evidence type="ECO:0000313" key="3">
    <source>
        <dbReference type="Proteomes" id="UP000000305"/>
    </source>
</evidence>
<dbReference type="KEGG" id="dpx:DAPPUDRAFT_258566"/>
<dbReference type="EMBL" id="GL732636">
    <property type="protein sequence ID" value="EFX69451.1"/>
    <property type="molecule type" value="Genomic_DNA"/>
</dbReference>
<dbReference type="AlphaFoldDB" id="E9HFL5"/>
<evidence type="ECO:0000313" key="2">
    <source>
        <dbReference type="EMBL" id="EFX69451.1"/>
    </source>
</evidence>
<gene>
    <name evidence="2" type="ORF">DAPPUDRAFT_258566</name>
</gene>
<protein>
    <submittedName>
        <fullName evidence="2">Uncharacterized protein</fullName>
    </submittedName>
</protein>
<dbReference type="HOGENOM" id="CLU_2656954_0_0_1"/>
<accession>E9HFL5</accession>
<feature type="region of interest" description="Disordered" evidence="1">
    <location>
        <begin position="49"/>
        <end position="76"/>
    </location>
</feature>
<dbReference type="InParanoid" id="E9HFL5"/>
<organism evidence="2 3">
    <name type="scientific">Daphnia pulex</name>
    <name type="common">Water flea</name>
    <dbReference type="NCBI Taxonomy" id="6669"/>
    <lineage>
        <taxon>Eukaryota</taxon>
        <taxon>Metazoa</taxon>
        <taxon>Ecdysozoa</taxon>
        <taxon>Arthropoda</taxon>
        <taxon>Crustacea</taxon>
        <taxon>Branchiopoda</taxon>
        <taxon>Diplostraca</taxon>
        <taxon>Cladocera</taxon>
        <taxon>Anomopoda</taxon>
        <taxon>Daphniidae</taxon>
        <taxon>Daphnia</taxon>
    </lineage>
</organism>
<evidence type="ECO:0000256" key="1">
    <source>
        <dbReference type="SAM" id="MobiDB-lite"/>
    </source>
</evidence>
<dbReference type="Proteomes" id="UP000000305">
    <property type="component" value="Unassembled WGS sequence"/>
</dbReference>
<sequence>MPKGNSIFQEDEEVGGEMTRLSYAQIAFEFSKRRIQRAKVAAKKAAEEAAEEAKKNETKRMPPAVTVKKKEECVDQ</sequence>
<reference evidence="2 3" key="1">
    <citation type="journal article" date="2011" name="Science">
        <title>The ecoresponsive genome of Daphnia pulex.</title>
        <authorList>
            <person name="Colbourne J.K."/>
            <person name="Pfrender M.E."/>
            <person name="Gilbert D."/>
            <person name="Thomas W.K."/>
            <person name="Tucker A."/>
            <person name="Oakley T.H."/>
            <person name="Tokishita S."/>
            <person name="Aerts A."/>
            <person name="Arnold G.J."/>
            <person name="Basu M.K."/>
            <person name="Bauer D.J."/>
            <person name="Caceres C.E."/>
            <person name="Carmel L."/>
            <person name="Casola C."/>
            <person name="Choi J.H."/>
            <person name="Detter J.C."/>
            <person name="Dong Q."/>
            <person name="Dusheyko S."/>
            <person name="Eads B.D."/>
            <person name="Frohlich T."/>
            <person name="Geiler-Samerotte K.A."/>
            <person name="Gerlach D."/>
            <person name="Hatcher P."/>
            <person name="Jogdeo S."/>
            <person name="Krijgsveld J."/>
            <person name="Kriventseva E.V."/>
            <person name="Kultz D."/>
            <person name="Laforsch C."/>
            <person name="Lindquist E."/>
            <person name="Lopez J."/>
            <person name="Manak J.R."/>
            <person name="Muller J."/>
            <person name="Pangilinan J."/>
            <person name="Patwardhan R.P."/>
            <person name="Pitluck S."/>
            <person name="Pritham E.J."/>
            <person name="Rechtsteiner A."/>
            <person name="Rho M."/>
            <person name="Rogozin I.B."/>
            <person name="Sakarya O."/>
            <person name="Salamov A."/>
            <person name="Schaack S."/>
            <person name="Shapiro H."/>
            <person name="Shiga Y."/>
            <person name="Skalitzky C."/>
            <person name="Smith Z."/>
            <person name="Souvorov A."/>
            <person name="Sung W."/>
            <person name="Tang Z."/>
            <person name="Tsuchiya D."/>
            <person name="Tu H."/>
            <person name="Vos H."/>
            <person name="Wang M."/>
            <person name="Wolf Y.I."/>
            <person name="Yamagata H."/>
            <person name="Yamada T."/>
            <person name="Ye Y."/>
            <person name="Shaw J.R."/>
            <person name="Andrews J."/>
            <person name="Crease T.J."/>
            <person name="Tang H."/>
            <person name="Lucas S.M."/>
            <person name="Robertson H.M."/>
            <person name="Bork P."/>
            <person name="Koonin E.V."/>
            <person name="Zdobnov E.M."/>
            <person name="Grigoriev I.V."/>
            <person name="Lynch M."/>
            <person name="Boore J.L."/>
        </authorList>
    </citation>
    <scope>NUCLEOTIDE SEQUENCE [LARGE SCALE GENOMIC DNA]</scope>
</reference>